<evidence type="ECO:0000256" key="12">
    <source>
        <dbReference type="ARBA" id="ARBA00041874"/>
    </source>
</evidence>
<keyword evidence="8" id="KW-0496">Mitochondrion</keyword>
<evidence type="ECO:0000256" key="19">
    <source>
        <dbReference type="ARBA" id="ARBA00048998"/>
    </source>
</evidence>
<evidence type="ECO:0000256" key="5">
    <source>
        <dbReference type="ARBA" id="ARBA00022737"/>
    </source>
</evidence>
<dbReference type="PANTHER" id="PTHR46356">
    <property type="entry name" value="MITOCHONDRIAL 2-OXODICARBOXYLATE CARRIER"/>
    <property type="match status" value="1"/>
</dbReference>
<comment type="catalytic activity">
    <reaction evidence="19">
        <text>hexanedioate(in) + 2-oxoglutarate(out) = hexanedioate(out) + 2-oxoglutarate(in)</text>
        <dbReference type="Rhea" id="RHEA:71743"/>
        <dbReference type="ChEBI" id="CHEBI:16810"/>
        <dbReference type="ChEBI" id="CHEBI:17128"/>
    </reaction>
</comment>
<accession>B4JQ62</accession>
<evidence type="ECO:0000256" key="14">
    <source>
        <dbReference type="ARBA" id="ARBA00047537"/>
    </source>
</evidence>
<dbReference type="PhylomeDB" id="B4JQ62"/>
<keyword evidence="7" id="KW-1133">Transmembrane helix</keyword>
<evidence type="ECO:0000256" key="4">
    <source>
        <dbReference type="ARBA" id="ARBA00022692"/>
    </source>
</evidence>
<evidence type="ECO:0000256" key="13">
    <source>
        <dbReference type="ARBA" id="ARBA00046087"/>
    </source>
</evidence>
<dbReference type="STRING" id="7222.B4JQ62"/>
<evidence type="ECO:0000256" key="16">
    <source>
        <dbReference type="ARBA" id="ARBA00048303"/>
    </source>
</evidence>
<feature type="repeat" description="Solcar" evidence="20">
    <location>
        <begin position="218"/>
        <end position="307"/>
    </location>
</feature>
<comment type="catalytic activity">
    <reaction evidence="16">
        <text>L-2-aminoadipate(in) + 2-oxoglutarate(out) = L-2-aminoadipate(out) + 2-oxoglutarate(in)</text>
        <dbReference type="Rhea" id="RHEA:71747"/>
        <dbReference type="ChEBI" id="CHEBI:16810"/>
        <dbReference type="ChEBI" id="CHEBI:58672"/>
    </reaction>
</comment>
<evidence type="ECO:0000256" key="10">
    <source>
        <dbReference type="ARBA" id="ARBA00036018"/>
    </source>
</evidence>
<feature type="repeat" description="Solcar" evidence="20">
    <location>
        <begin position="123"/>
        <end position="209"/>
    </location>
</feature>
<gene>
    <name evidence="22" type="primary">Dgri\GH13646</name>
    <name evidence="22" type="ORF">Dgri_GH13646</name>
</gene>
<name>B4JQ62_DROGR</name>
<keyword evidence="5" id="KW-0677">Repeat</keyword>
<evidence type="ECO:0000256" key="20">
    <source>
        <dbReference type="PROSITE-ProRule" id="PRU00282"/>
    </source>
</evidence>
<comment type="catalytic activity">
    <reaction evidence="14">
        <text>heptanedioate(in) + 2-oxoglutarate(out) = heptanedioate(out) + 2-oxoglutarate(in)</text>
        <dbReference type="Rhea" id="RHEA:71759"/>
        <dbReference type="ChEBI" id="CHEBI:16810"/>
        <dbReference type="ChEBI" id="CHEBI:36165"/>
    </reaction>
</comment>
<dbReference type="SUPFAM" id="SSF103506">
    <property type="entry name" value="Mitochondrial carrier"/>
    <property type="match status" value="1"/>
</dbReference>
<dbReference type="KEGG" id="dgr:6566574"/>
<evidence type="ECO:0000256" key="7">
    <source>
        <dbReference type="ARBA" id="ARBA00022989"/>
    </source>
</evidence>
<comment type="catalytic activity">
    <reaction evidence="17">
        <text>2-oxoheptanedioate(in) + 2-oxoglutarate(out) = 2-oxoheptanedioate(out) + 2-oxoglutarate(in)</text>
        <dbReference type="Rhea" id="RHEA:71755"/>
        <dbReference type="ChEBI" id="CHEBI:16810"/>
        <dbReference type="ChEBI" id="CHEBI:72701"/>
    </reaction>
</comment>
<dbReference type="OMA" id="RDATPTC"/>
<organism evidence="23">
    <name type="scientific">Drosophila grimshawi</name>
    <name type="common">Hawaiian fruit fly</name>
    <name type="synonym">Idiomyia grimshawi</name>
    <dbReference type="NCBI Taxonomy" id="7222"/>
    <lineage>
        <taxon>Eukaryota</taxon>
        <taxon>Metazoa</taxon>
        <taxon>Ecdysozoa</taxon>
        <taxon>Arthropoda</taxon>
        <taxon>Hexapoda</taxon>
        <taxon>Insecta</taxon>
        <taxon>Pterygota</taxon>
        <taxon>Neoptera</taxon>
        <taxon>Endopterygota</taxon>
        <taxon>Diptera</taxon>
        <taxon>Brachycera</taxon>
        <taxon>Muscomorpha</taxon>
        <taxon>Ephydroidea</taxon>
        <taxon>Drosophilidae</taxon>
        <taxon>Drosophila</taxon>
        <taxon>Hawaiian Drosophila</taxon>
    </lineage>
</organism>
<evidence type="ECO:0000313" key="22">
    <source>
        <dbReference type="EMBL" id="EDV99042.1"/>
    </source>
</evidence>
<evidence type="ECO:0000313" key="23">
    <source>
        <dbReference type="Proteomes" id="UP000001070"/>
    </source>
</evidence>
<dbReference type="Gene3D" id="1.50.40.10">
    <property type="entry name" value="Mitochondrial carrier domain"/>
    <property type="match status" value="1"/>
</dbReference>
<dbReference type="Pfam" id="PF00153">
    <property type="entry name" value="Mito_carr"/>
    <property type="match status" value="3"/>
</dbReference>
<dbReference type="GO" id="GO:0005743">
    <property type="term" value="C:mitochondrial inner membrane"/>
    <property type="evidence" value="ECO:0007669"/>
    <property type="project" value="UniProtKB-SubCell"/>
</dbReference>
<dbReference type="eggNOG" id="KOG0754">
    <property type="taxonomic scope" value="Eukaryota"/>
</dbReference>
<dbReference type="InParanoid" id="B4JQ62"/>
<comment type="similarity">
    <text evidence="2 21">Belongs to the mitochondrial carrier (TC 2.A.29) family.</text>
</comment>
<sequence length="313" mass="35181">MTKLYDTSEISYKDPLSFDIHPWKKVAFQVASSSISSIIEVFLMLPLDVVKTRLQLQMVKTTQEPTSYKGFIDALFKIYRQEGLAAYWRGIAPVMVSDTPKRAIKFLIFEQSKPYFQFGAPQPTALTYALAGGLGGTTEVLFQNPFEVIKVTQQANRKNQLSTIRLARHIIKNDGFGLRGLYKGVTTTMARNCLFHIIYFSFFFTVREAIAPSQDSTCEFLRKFSIAYAAGALGCISSLPLDMAKTRIQGPQPVAGEIKYAWAWKTIATVYKEEGFQAIYKGMVPQILRVGPGGAILLLGYEYLYDFLITNFS</sequence>
<keyword evidence="9 20" id="KW-0472">Membrane</keyword>
<evidence type="ECO:0000256" key="2">
    <source>
        <dbReference type="ARBA" id="ARBA00006375"/>
    </source>
</evidence>
<dbReference type="InterPro" id="IPR018108">
    <property type="entry name" value="MCP_transmembrane"/>
</dbReference>
<dbReference type="InterPro" id="IPR023395">
    <property type="entry name" value="MCP_dom_sf"/>
</dbReference>
<evidence type="ECO:0000256" key="6">
    <source>
        <dbReference type="ARBA" id="ARBA00022792"/>
    </source>
</evidence>
<evidence type="ECO:0000256" key="18">
    <source>
        <dbReference type="ARBA" id="ARBA00048920"/>
    </source>
</evidence>
<dbReference type="Proteomes" id="UP000001070">
    <property type="component" value="Unassembled WGS sequence"/>
</dbReference>
<proteinExistence type="inferred from homology"/>
<dbReference type="OrthoDB" id="1924968at2759"/>
<dbReference type="InterPro" id="IPR051752">
    <property type="entry name" value="Mito_2-oxodicarb_carrier"/>
</dbReference>
<evidence type="ECO:0000256" key="3">
    <source>
        <dbReference type="ARBA" id="ARBA00022448"/>
    </source>
</evidence>
<comment type="subcellular location">
    <subcellularLocation>
        <location evidence="1">Mitochondrion inner membrane</location>
        <topology evidence="1">Multi-pass membrane protein</topology>
    </subcellularLocation>
</comment>
<evidence type="ECO:0000256" key="15">
    <source>
        <dbReference type="ARBA" id="ARBA00048003"/>
    </source>
</evidence>
<comment type="catalytic activity">
    <reaction evidence="10">
        <text>2-oxoadipate(in) + 2-oxoglutarate(out) = 2-oxoadipate(out) + 2-oxoglutarate(in)</text>
        <dbReference type="Rhea" id="RHEA:71739"/>
        <dbReference type="ChEBI" id="CHEBI:16810"/>
        <dbReference type="ChEBI" id="CHEBI:57499"/>
    </reaction>
</comment>
<evidence type="ECO:0000256" key="9">
    <source>
        <dbReference type="ARBA" id="ARBA00023136"/>
    </source>
</evidence>
<dbReference type="EMBL" id="CH916372">
    <property type="protein sequence ID" value="EDV99042.1"/>
    <property type="molecule type" value="Genomic_DNA"/>
</dbReference>
<keyword evidence="4 20" id="KW-0812">Transmembrane</keyword>
<reference evidence="22 23" key="1">
    <citation type="journal article" date="2007" name="Nature">
        <title>Evolution of genes and genomes on the Drosophila phylogeny.</title>
        <authorList>
            <consortium name="Drosophila 12 Genomes Consortium"/>
            <person name="Clark A.G."/>
            <person name="Eisen M.B."/>
            <person name="Smith D.R."/>
            <person name="Bergman C.M."/>
            <person name="Oliver B."/>
            <person name="Markow T.A."/>
            <person name="Kaufman T.C."/>
            <person name="Kellis M."/>
            <person name="Gelbart W."/>
            <person name="Iyer V.N."/>
            <person name="Pollard D.A."/>
            <person name="Sackton T.B."/>
            <person name="Larracuente A.M."/>
            <person name="Singh N.D."/>
            <person name="Abad J.P."/>
            <person name="Abt D.N."/>
            <person name="Adryan B."/>
            <person name="Aguade M."/>
            <person name="Akashi H."/>
            <person name="Anderson W.W."/>
            <person name="Aquadro C.F."/>
            <person name="Ardell D.H."/>
            <person name="Arguello R."/>
            <person name="Artieri C.G."/>
            <person name="Barbash D.A."/>
            <person name="Barker D."/>
            <person name="Barsanti P."/>
            <person name="Batterham P."/>
            <person name="Batzoglou S."/>
            <person name="Begun D."/>
            <person name="Bhutkar A."/>
            <person name="Blanco E."/>
            <person name="Bosak S.A."/>
            <person name="Bradley R.K."/>
            <person name="Brand A.D."/>
            <person name="Brent M.R."/>
            <person name="Brooks A.N."/>
            <person name="Brown R.H."/>
            <person name="Butlin R.K."/>
            <person name="Caggese C."/>
            <person name="Calvi B.R."/>
            <person name="Bernardo de Carvalho A."/>
            <person name="Caspi A."/>
            <person name="Castrezana S."/>
            <person name="Celniker S.E."/>
            <person name="Chang J.L."/>
            <person name="Chapple C."/>
            <person name="Chatterji S."/>
            <person name="Chinwalla A."/>
            <person name="Civetta A."/>
            <person name="Clifton S.W."/>
            <person name="Comeron J.M."/>
            <person name="Costello J.C."/>
            <person name="Coyne J.A."/>
            <person name="Daub J."/>
            <person name="David R.G."/>
            <person name="Delcher A.L."/>
            <person name="Delehaunty K."/>
            <person name="Do C.B."/>
            <person name="Ebling H."/>
            <person name="Edwards K."/>
            <person name="Eickbush T."/>
            <person name="Evans J.D."/>
            <person name="Filipski A."/>
            <person name="Findeiss S."/>
            <person name="Freyhult E."/>
            <person name="Fulton L."/>
            <person name="Fulton R."/>
            <person name="Garcia A.C."/>
            <person name="Gardiner A."/>
            <person name="Garfield D.A."/>
            <person name="Garvin B.E."/>
            <person name="Gibson G."/>
            <person name="Gilbert D."/>
            <person name="Gnerre S."/>
            <person name="Godfrey J."/>
            <person name="Good R."/>
            <person name="Gotea V."/>
            <person name="Gravely B."/>
            <person name="Greenberg A.J."/>
            <person name="Griffiths-Jones S."/>
            <person name="Gross S."/>
            <person name="Guigo R."/>
            <person name="Gustafson E.A."/>
            <person name="Haerty W."/>
            <person name="Hahn M.W."/>
            <person name="Halligan D.L."/>
            <person name="Halpern A.L."/>
            <person name="Halter G.M."/>
            <person name="Han M.V."/>
            <person name="Heger A."/>
            <person name="Hillier L."/>
            <person name="Hinrichs A.S."/>
            <person name="Holmes I."/>
            <person name="Hoskins R.A."/>
            <person name="Hubisz M.J."/>
            <person name="Hultmark D."/>
            <person name="Huntley M.A."/>
            <person name="Jaffe D.B."/>
            <person name="Jagadeeshan S."/>
            <person name="Jeck W.R."/>
            <person name="Johnson J."/>
            <person name="Jones C.D."/>
            <person name="Jordan W.C."/>
            <person name="Karpen G.H."/>
            <person name="Kataoka E."/>
            <person name="Keightley P.D."/>
            <person name="Kheradpour P."/>
            <person name="Kirkness E.F."/>
            <person name="Koerich L.B."/>
            <person name="Kristiansen K."/>
            <person name="Kudrna D."/>
            <person name="Kulathinal R.J."/>
            <person name="Kumar S."/>
            <person name="Kwok R."/>
            <person name="Lander E."/>
            <person name="Langley C.H."/>
            <person name="Lapoint R."/>
            <person name="Lazzaro B.P."/>
            <person name="Lee S.J."/>
            <person name="Levesque L."/>
            <person name="Li R."/>
            <person name="Lin C.F."/>
            <person name="Lin M.F."/>
            <person name="Lindblad-Toh K."/>
            <person name="Llopart A."/>
            <person name="Long M."/>
            <person name="Low L."/>
            <person name="Lozovsky E."/>
            <person name="Lu J."/>
            <person name="Luo M."/>
            <person name="Machado C.A."/>
            <person name="Makalowski W."/>
            <person name="Marzo M."/>
            <person name="Matsuda M."/>
            <person name="Matzkin L."/>
            <person name="McAllister B."/>
            <person name="McBride C.S."/>
            <person name="McKernan B."/>
            <person name="McKernan K."/>
            <person name="Mendez-Lago M."/>
            <person name="Minx P."/>
            <person name="Mollenhauer M.U."/>
            <person name="Montooth K."/>
            <person name="Mount S.M."/>
            <person name="Mu X."/>
            <person name="Myers E."/>
            <person name="Negre B."/>
            <person name="Newfeld S."/>
            <person name="Nielsen R."/>
            <person name="Noor M.A."/>
            <person name="O'Grady P."/>
            <person name="Pachter L."/>
            <person name="Papaceit M."/>
            <person name="Parisi M.J."/>
            <person name="Parisi M."/>
            <person name="Parts L."/>
            <person name="Pedersen J.S."/>
            <person name="Pesole G."/>
            <person name="Phillippy A.M."/>
            <person name="Ponting C.P."/>
            <person name="Pop M."/>
            <person name="Porcelli D."/>
            <person name="Powell J.R."/>
            <person name="Prohaska S."/>
            <person name="Pruitt K."/>
            <person name="Puig M."/>
            <person name="Quesneville H."/>
            <person name="Ram K.R."/>
            <person name="Rand D."/>
            <person name="Rasmussen M.D."/>
            <person name="Reed L.K."/>
            <person name="Reenan R."/>
            <person name="Reily A."/>
            <person name="Remington K.A."/>
            <person name="Rieger T.T."/>
            <person name="Ritchie M.G."/>
            <person name="Robin C."/>
            <person name="Rogers Y.H."/>
            <person name="Rohde C."/>
            <person name="Rozas J."/>
            <person name="Rubenfield M.J."/>
            <person name="Ruiz A."/>
            <person name="Russo S."/>
            <person name="Salzberg S.L."/>
            <person name="Sanchez-Gracia A."/>
            <person name="Saranga D.J."/>
            <person name="Sato H."/>
            <person name="Schaeffer S.W."/>
            <person name="Schatz M.C."/>
            <person name="Schlenke T."/>
            <person name="Schwartz R."/>
            <person name="Segarra C."/>
            <person name="Singh R.S."/>
            <person name="Sirot L."/>
            <person name="Sirota M."/>
            <person name="Sisneros N.B."/>
            <person name="Smith C.D."/>
            <person name="Smith T.F."/>
            <person name="Spieth J."/>
            <person name="Stage D.E."/>
            <person name="Stark A."/>
            <person name="Stephan W."/>
            <person name="Strausberg R.L."/>
            <person name="Strempel S."/>
            <person name="Sturgill D."/>
            <person name="Sutton G."/>
            <person name="Sutton G.G."/>
            <person name="Tao W."/>
            <person name="Teichmann S."/>
            <person name="Tobari Y.N."/>
            <person name="Tomimura Y."/>
            <person name="Tsolas J.M."/>
            <person name="Valente V.L."/>
            <person name="Venter E."/>
            <person name="Venter J.C."/>
            <person name="Vicario S."/>
            <person name="Vieira F.G."/>
            <person name="Vilella A.J."/>
            <person name="Villasante A."/>
            <person name="Walenz B."/>
            <person name="Wang J."/>
            <person name="Wasserman M."/>
            <person name="Watts T."/>
            <person name="Wilson D."/>
            <person name="Wilson R.K."/>
            <person name="Wing R.A."/>
            <person name="Wolfner M.F."/>
            <person name="Wong A."/>
            <person name="Wong G.K."/>
            <person name="Wu C.I."/>
            <person name="Wu G."/>
            <person name="Yamamoto D."/>
            <person name="Yang H.P."/>
            <person name="Yang S.P."/>
            <person name="Yorke J.A."/>
            <person name="Yoshida K."/>
            <person name="Zdobnov E."/>
            <person name="Zhang P."/>
            <person name="Zhang Y."/>
            <person name="Zimin A.V."/>
            <person name="Baldwin J."/>
            <person name="Abdouelleil A."/>
            <person name="Abdulkadir J."/>
            <person name="Abebe A."/>
            <person name="Abera B."/>
            <person name="Abreu J."/>
            <person name="Acer S.C."/>
            <person name="Aftuck L."/>
            <person name="Alexander A."/>
            <person name="An P."/>
            <person name="Anderson E."/>
            <person name="Anderson S."/>
            <person name="Arachi H."/>
            <person name="Azer M."/>
            <person name="Bachantsang P."/>
            <person name="Barry A."/>
            <person name="Bayul T."/>
            <person name="Berlin A."/>
            <person name="Bessette D."/>
            <person name="Bloom T."/>
            <person name="Blye J."/>
            <person name="Boguslavskiy L."/>
            <person name="Bonnet C."/>
            <person name="Boukhgalter B."/>
            <person name="Bourzgui I."/>
            <person name="Brown A."/>
            <person name="Cahill P."/>
            <person name="Channer S."/>
            <person name="Cheshatsang Y."/>
            <person name="Chuda L."/>
            <person name="Citroen M."/>
            <person name="Collymore A."/>
            <person name="Cooke P."/>
            <person name="Costello M."/>
            <person name="D'Aco K."/>
            <person name="Daza R."/>
            <person name="De Haan G."/>
            <person name="DeGray S."/>
            <person name="DeMaso C."/>
            <person name="Dhargay N."/>
            <person name="Dooley K."/>
            <person name="Dooley E."/>
            <person name="Doricent M."/>
            <person name="Dorje P."/>
            <person name="Dorjee K."/>
            <person name="Dupes A."/>
            <person name="Elong R."/>
            <person name="Falk J."/>
            <person name="Farina A."/>
            <person name="Faro S."/>
            <person name="Ferguson D."/>
            <person name="Fisher S."/>
            <person name="Foley C.D."/>
            <person name="Franke A."/>
            <person name="Friedrich D."/>
            <person name="Gadbois L."/>
            <person name="Gearin G."/>
            <person name="Gearin C.R."/>
            <person name="Giannoukos G."/>
            <person name="Goode T."/>
            <person name="Graham J."/>
            <person name="Grandbois E."/>
            <person name="Grewal S."/>
            <person name="Gyaltsen K."/>
            <person name="Hafez N."/>
            <person name="Hagos B."/>
            <person name="Hall J."/>
            <person name="Henson C."/>
            <person name="Hollinger A."/>
            <person name="Honan T."/>
            <person name="Huard M.D."/>
            <person name="Hughes L."/>
            <person name="Hurhula B."/>
            <person name="Husby M.E."/>
            <person name="Kamat A."/>
            <person name="Kanga B."/>
            <person name="Kashin S."/>
            <person name="Khazanovich D."/>
            <person name="Kisner P."/>
            <person name="Lance K."/>
            <person name="Lara M."/>
            <person name="Lee W."/>
            <person name="Lennon N."/>
            <person name="Letendre F."/>
            <person name="LeVine R."/>
            <person name="Lipovsky A."/>
            <person name="Liu X."/>
            <person name="Liu J."/>
            <person name="Liu S."/>
            <person name="Lokyitsang T."/>
            <person name="Lokyitsang Y."/>
            <person name="Lubonja R."/>
            <person name="Lui A."/>
            <person name="MacDonald P."/>
            <person name="Magnisalis V."/>
            <person name="Maru K."/>
            <person name="Matthews C."/>
            <person name="McCusker W."/>
            <person name="McDonough S."/>
            <person name="Mehta T."/>
            <person name="Meldrim J."/>
            <person name="Meneus L."/>
            <person name="Mihai O."/>
            <person name="Mihalev A."/>
            <person name="Mihova T."/>
            <person name="Mittelman R."/>
            <person name="Mlenga V."/>
            <person name="Montmayeur A."/>
            <person name="Mulrain L."/>
            <person name="Navidi A."/>
            <person name="Naylor J."/>
            <person name="Negash T."/>
            <person name="Nguyen T."/>
            <person name="Nguyen N."/>
            <person name="Nicol R."/>
            <person name="Norbu C."/>
            <person name="Norbu N."/>
            <person name="Novod N."/>
            <person name="O'Neill B."/>
            <person name="Osman S."/>
            <person name="Markiewicz E."/>
            <person name="Oyono O.L."/>
            <person name="Patti C."/>
            <person name="Phunkhang P."/>
            <person name="Pierre F."/>
            <person name="Priest M."/>
            <person name="Raghuraman S."/>
            <person name="Rege F."/>
            <person name="Reyes R."/>
            <person name="Rise C."/>
            <person name="Rogov P."/>
            <person name="Ross K."/>
            <person name="Ryan E."/>
            <person name="Settipalli S."/>
            <person name="Shea T."/>
            <person name="Sherpa N."/>
            <person name="Shi L."/>
            <person name="Shih D."/>
            <person name="Sparrow T."/>
            <person name="Spaulding J."/>
            <person name="Stalker J."/>
            <person name="Stange-Thomann N."/>
            <person name="Stavropoulos S."/>
            <person name="Stone C."/>
            <person name="Strader C."/>
            <person name="Tesfaye S."/>
            <person name="Thomson T."/>
            <person name="Thoulutsang Y."/>
            <person name="Thoulutsang D."/>
            <person name="Topham K."/>
            <person name="Topping I."/>
            <person name="Tsamla T."/>
            <person name="Vassiliev H."/>
            <person name="Vo A."/>
            <person name="Wangchuk T."/>
            <person name="Wangdi T."/>
            <person name="Weiand M."/>
            <person name="Wilkinson J."/>
            <person name="Wilson A."/>
            <person name="Yadav S."/>
            <person name="Young G."/>
            <person name="Yu Q."/>
            <person name="Zembek L."/>
            <person name="Zhong D."/>
            <person name="Zimmer A."/>
            <person name="Zwirko Z."/>
            <person name="Jaffe D.B."/>
            <person name="Alvarez P."/>
            <person name="Brockman W."/>
            <person name="Butler J."/>
            <person name="Chin C."/>
            <person name="Gnerre S."/>
            <person name="Grabherr M."/>
            <person name="Kleber M."/>
            <person name="Mauceli E."/>
            <person name="MacCallum I."/>
        </authorList>
    </citation>
    <scope>NUCLEOTIDE SEQUENCE [LARGE SCALE GENOMIC DNA]</scope>
    <source>
        <strain evidence="23">Tucson 15287-2541.00</strain>
    </source>
</reference>
<dbReference type="HOGENOM" id="CLU_015166_5_2_1"/>
<dbReference type="PANTHER" id="PTHR46356:SF1">
    <property type="entry name" value="MITOCHONDRIAL 2-OXODICARBOXYLATE CARRIER"/>
    <property type="match status" value="1"/>
</dbReference>
<comment type="function">
    <text evidence="13">Transports dicarboxylates across the inner membranes of mitochondria by a counter-exchange mechanism. Can transport 2-oxoadipate (2-oxohexanedioate), 2-oxoglutarate, adipate (hexanedioate), glutarate, and to a lesser extent, pimelate (heptanedioate), 2-oxopimelate (2-oxoheptanedioate), 2-aminoadipate (2-aminohexanedioate), oxaloacetate, and citrate. Plays a central role in catabolism of lysine, hydroxylysine, and tryptophan, by transporting common metabolite intermediates (such as 2-oxoadipate) into the mitochondria, where it is converted into acetyl-CoA and can enter the citric acid (TCA) cycle.</text>
</comment>
<comment type="catalytic activity">
    <reaction evidence="15">
        <text>citrate(in) + 2-oxoglutarate(out) = citrate(out) + 2-oxoglutarate(in)</text>
        <dbReference type="Rhea" id="RHEA:71763"/>
        <dbReference type="ChEBI" id="CHEBI:16810"/>
        <dbReference type="ChEBI" id="CHEBI:16947"/>
    </reaction>
</comment>
<evidence type="ECO:0000256" key="8">
    <source>
        <dbReference type="ARBA" id="ARBA00023128"/>
    </source>
</evidence>
<evidence type="ECO:0000256" key="1">
    <source>
        <dbReference type="ARBA" id="ARBA00004448"/>
    </source>
</evidence>
<keyword evidence="6" id="KW-0999">Mitochondrion inner membrane</keyword>
<evidence type="ECO:0000256" key="17">
    <source>
        <dbReference type="ARBA" id="ARBA00048581"/>
    </source>
</evidence>
<comment type="catalytic activity">
    <reaction evidence="18">
        <text>glutarate(in) + 2-oxoglutarate(out) = glutarate(out) + 2-oxoglutarate(in)</text>
        <dbReference type="Rhea" id="RHEA:71751"/>
        <dbReference type="ChEBI" id="CHEBI:16810"/>
        <dbReference type="ChEBI" id="CHEBI:30921"/>
    </reaction>
</comment>
<evidence type="ECO:0000256" key="11">
    <source>
        <dbReference type="ARBA" id="ARBA00039747"/>
    </source>
</evidence>
<keyword evidence="3 21" id="KW-0813">Transport</keyword>
<dbReference type="AlphaFoldDB" id="B4JQ62"/>
<evidence type="ECO:0000256" key="21">
    <source>
        <dbReference type="RuleBase" id="RU000488"/>
    </source>
</evidence>
<dbReference type="PROSITE" id="PS50920">
    <property type="entry name" value="SOLCAR"/>
    <property type="match status" value="3"/>
</dbReference>
<protein>
    <recommendedName>
        <fullName evidence="11">Mitochondrial 2-oxodicarboxylate carrier</fullName>
    </recommendedName>
    <alternativeName>
        <fullName evidence="12">Solute carrier family 25 member 21</fullName>
    </alternativeName>
</protein>
<keyword evidence="23" id="KW-1185">Reference proteome</keyword>
<feature type="repeat" description="Solcar" evidence="20">
    <location>
        <begin position="24"/>
        <end position="115"/>
    </location>
</feature>